<evidence type="ECO:0000256" key="7">
    <source>
        <dbReference type="ARBA" id="ARBA00047899"/>
    </source>
</evidence>
<dbReference type="SUPFAM" id="SSF56112">
    <property type="entry name" value="Protein kinase-like (PK-like)"/>
    <property type="match status" value="1"/>
</dbReference>
<keyword evidence="4 9" id="KW-0547">Nucleotide-binding</keyword>
<feature type="region of interest" description="Disordered" evidence="10">
    <location>
        <begin position="1"/>
        <end position="21"/>
    </location>
</feature>
<reference evidence="13 14" key="1">
    <citation type="submission" date="2017-06" db="EMBL/GenBank/DDBJ databases">
        <title>Genome sequencing of cyanobaciteial culture collection at National Institute for Environmental Studies (NIES).</title>
        <authorList>
            <person name="Hirose Y."/>
            <person name="Shimura Y."/>
            <person name="Fujisawa T."/>
            <person name="Nakamura Y."/>
            <person name="Kawachi M."/>
        </authorList>
    </citation>
    <scope>NUCLEOTIDE SEQUENCE [LARGE SCALE GENOMIC DNA]</scope>
    <source>
        <strain evidence="13 14">NIES-23</strain>
    </source>
</reference>
<evidence type="ECO:0000313" key="14">
    <source>
        <dbReference type="Proteomes" id="UP000217507"/>
    </source>
</evidence>
<dbReference type="InterPro" id="IPR017441">
    <property type="entry name" value="Protein_kinase_ATP_BS"/>
</dbReference>
<dbReference type="CDD" id="cd14014">
    <property type="entry name" value="STKc_PknB_like"/>
    <property type="match status" value="1"/>
</dbReference>
<dbReference type="PROSITE" id="PS00107">
    <property type="entry name" value="PROTEIN_KINASE_ATP"/>
    <property type="match status" value="1"/>
</dbReference>
<feature type="transmembrane region" description="Helical" evidence="11">
    <location>
        <begin position="357"/>
        <end position="375"/>
    </location>
</feature>
<feature type="binding site" evidence="9">
    <location>
        <position position="514"/>
    </location>
    <ligand>
        <name>ATP</name>
        <dbReference type="ChEBI" id="CHEBI:30616"/>
    </ligand>
</feature>
<evidence type="ECO:0000313" key="13">
    <source>
        <dbReference type="EMBL" id="BAY70444.1"/>
    </source>
</evidence>
<evidence type="ECO:0000256" key="11">
    <source>
        <dbReference type="SAM" id="Phobius"/>
    </source>
</evidence>
<dbReference type="PROSITE" id="PS50011">
    <property type="entry name" value="PROTEIN_KINASE_DOM"/>
    <property type="match status" value="1"/>
</dbReference>
<keyword evidence="11" id="KW-0472">Membrane</keyword>
<feature type="transmembrane region" description="Helical" evidence="11">
    <location>
        <begin position="44"/>
        <end position="68"/>
    </location>
</feature>
<dbReference type="PANTHER" id="PTHR24363:SF0">
    <property type="entry name" value="SERINE_THREONINE KINASE LIKE DOMAIN CONTAINING 1"/>
    <property type="match status" value="1"/>
</dbReference>
<evidence type="ECO:0000256" key="6">
    <source>
        <dbReference type="ARBA" id="ARBA00022840"/>
    </source>
</evidence>
<dbReference type="Pfam" id="PF05226">
    <property type="entry name" value="CHASE2"/>
    <property type="match status" value="1"/>
</dbReference>
<evidence type="ECO:0000256" key="1">
    <source>
        <dbReference type="ARBA" id="ARBA00012513"/>
    </source>
</evidence>
<feature type="transmembrane region" description="Helical" evidence="11">
    <location>
        <begin position="384"/>
        <end position="402"/>
    </location>
</feature>
<dbReference type="InterPro" id="IPR007890">
    <property type="entry name" value="CHASE2"/>
</dbReference>
<protein>
    <recommendedName>
        <fullName evidence="1">non-specific serine/threonine protein kinase</fullName>
        <ecNumber evidence="1">2.7.11.1</ecNumber>
    </recommendedName>
</protein>
<keyword evidence="5 13" id="KW-0418">Kinase</keyword>
<dbReference type="PANTHER" id="PTHR24363">
    <property type="entry name" value="SERINE/THREONINE PROTEIN KINASE"/>
    <property type="match status" value="1"/>
</dbReference>
<dbReference type="EC" id="2.7.11.1" evidence="1"/>
<evidence type="ECO:0000256" key="5">
    <source>
        <dbReference type="ARBA" id="ARBA00022777"/>
    </source>
</evidence>
<dbReference type="GO" id="GO:0004674">
    <property type="term" value="F:protein serine/threonine kinase activity"/>
    <property type="evidence" value="ECO:0007669"/>
    <property type="project" value="UniProtKB-KW"/>
</dbReference>
<gene>
    <name evidence="13" type="ORF">NIES23_32480</name>
</gene>
<dbReference type="InterPro" id="IPR011009">
    <property type="entry name" value="Kinase-like_dom_sf"/>
</dbReference>
<comment type="catalytic activity">
    <reaction evidence="7">
        <text>L-threonyl-[protein] + ATP = O-phospho-L-threonyl-[protein] + ADP + H(+)</text>
        <dbReference type="Rhea" id="RHEA:46608"/>
        <dbReference type="Rhea" id="RHEA-COMP:11060"/>
        <dbReference type="Rhea" id="RHEA-COMP:11605"/>
        <dbReference type="ChEBI" id="CHEBI:15378"/>
        <dbReference type="ChEBI" id="CHEBI:30013"/>
        <dbReference type="ChEBI" id="CHEBI:30616"/>
        <dbReference type="ChEBI" id="CHEBI:61977"/>
        <dbReference type="ChEBI" id="CHEBI:456216"/>
        <dbReference type="EC" id="2.7.11.1"/>
    </reaction>
</comment>
<keyword evidence="6 9" id="KW-0067">ATP-binding</keyword>
<dbReference type="AlphaFoldDB" id="A0A1Z4KNC6"/>
<evidence type="ECO:0000256" key="9">
    <source>
        <dbReference type="PROSITE-ProRule" id="PRU10141"/>
    </source>
</evidence>
<dbReference type="Gene3D" id="1.10.510.10">
    <property type="entry name" value="Transferase(Phosphotransferase) domain 1"/>
    <property type="match status" value="1"/>
</dbReference>
<evidence type="ECO:0000259" key="12">
    <source>
        <dbReference type="PROSITE" id="PS50011"/>
    </source>
</evidence>
<dbReference type="EMBL" id="AP018216">
    <property type="protein sequence ID" value="BAY70444.1"/>
    <property type="molecule type" value="Genomic_DNA"/>
</dbReference>
<dbReference type="SMART" id="SM01080">
    <property type="entry name" value="CHASE2"/>
    <property type="match status" value="1"/>
</dbReference>
<feature type="compositionally biased region" description="Polar residues" evidence="10">
    <location>
        <begin position="12"/>
        <end position="21"/>
    </location>
</feature>
<keyword evidence="3" id="KW-0808">Transferase</keyword>
<dbReference type="Pfam" id="PF00069">
    <property type="entry name" value="Pkinase"/>
    <property type="match status" value="1"/>
</dbReference>
<keyword evidence="11" id="KW-1133">Transmembrane helix</keyword>
<dbReference type="GO" id="GO:0005524">
    <property type="term" value="F:ATP binding"/>
    <property type="evidence" value="ECO:0007669"/>
    <property type="project" value="UniProtKB-UniRule"/>
</dbReference>
<evidence type="ECO:0000256" key="2">
    <source>
        <dbReference type="ARBA" id="ARBA00022527"/>
    </source>
</evidence>
<dbReference type="InterPro" id="IPR000719">
    <property type="entry name" value="Prot_kinase_dom"/>
</dbReference>
<evidence type="ECO:0000256" key="3">
    <source>
        <dbReference type="ARBA" id="ARBA00022679"/>
    </source>
</evidence>
<sequence>MAEEPTEKINKKNGSTANIASNKTTKATLTAAARQSQRLVRLGNILTVALTMGAALLTTSGLSLVQLLENQAISAFFHIRGPLIPPEDIVILAIDDQSISVPEQYYRTDPQKYAYLEPLSKFPFKRVAYAQVVEKLMQAGAKSVALDVVFDLPGSYGNEDDRQLQGVLQKYSGKVTLAAQYEISQSHQGFFTQLRLPYEKFRHDEASIGTVNFPVEVDGKVHRLGSEFTKILGGVDALTDKIPSFDQAVLGTAQVKYPRSAGERIYFWGPAGTFATIPFWHVLDPQNWNTYLQQGQVFQDKIVIIGATAQLANDYHAVAVSSAWLSPEKMSGVEIHANAIATLMKGKAIAQAIPSQSLQALFVLGLVGGTSFIITRSKSGFKRFILSLAVASGWGSVSYISFVYAQLLFPTAIPMLAIAFCGISYLGTEVAKEKIRTRQIVDIFQKYKTSPVVQEIISQQQELQDLLQQRNVALSGKILSGRYKILKVLGYGGFSETYIAEDTQRPGNPQCVVKQLKPVNTQGKGLQLARRLFNLEAQSLEKLGSYQQIPQLLAYFEQEAEFYLVQEYIIGHPLNQELPSGRSISEAETVAIIREILEILVFVHENGVIHRDIKPSNIIRRDSDRKLVLIDFGAVKEISLPQTDNQEPIPFTIGIGTKGYAPSEQCFGRPQYNSDIYAVGMIGIKALTGISPHDLPRDENEEIKWSDKALVSQGFAQILSKMVREDFKQRYQSALAVLAALDQLANTPDKNFGQQNNSSMNTIISIDESDLPTAHWP</sequence>
<evidence type="ECO:0000256" key="4">
    <source>
        <dbReference type="ARBA" id="ARBA00022741"/>
    </source>
</evidence>
<dbReference type="Proteomes" id="UP000217507">
    <property type="component" value="Chromosome"/>
</dbReference>
<feature type="compositionally biased region" description="Basic and acidic residues" evidence="10">
    <location>
        <begin position="1"/>
        <end position="10"/>
    </location>
</feature>
<comment type="catalytic activity">
    <reaction evidence="8">
        <text>L-seryl-[protein] + ATP = O-phospho-L-seryl-[protein] + ADP + H(+)</text>
        <dbReference type="Rhea" id="RHEA:17989"/>
        <dbReference type="Rhea" id="RHEA-COMP:9863"/>
        <dbReference type="Rhea" id="RHEA-COMP:11604"/>
        <dbReference type="ChEBI" id="CHEBI:15378"/>
        <dbReference type="ChEBI" id="CHEBI:29999"/>
        <dbReference type="ChEBI" id="CHEBI:30616"/>
        <dbReference type="ChEBI" id="CHEBI:83421"/>
        <dbReference type="ChEBI" id="CHEBI:456216"/>
        <dbReference type="EC" id="2.7.11.1"/>
    </reaction>
</comment>
<dbReference type="SMART" id="SM00220">
    <property type="entry name" value="S_TKc"/>
    <property type="match status" value="1"/>
</dbReference>
<name>A0A1Z4KNC6_ANAVA</name>
<proteinExistence type="predicted"/>
<evidence type="ECO:0000256" key="10">
    <source>
        <dbReference type="SAM" id="MobiDB-lite"/>
    </source>
</evidence>
<keyword evidence="11" id="KW-0812">Transmembrane</keyword>
<keyword evidence="2" id="KW-0723">Serine/threonine-protein kinase</keyword>
<accession>A0A1Z4KNC6</accession>
<organism evidence="13 14">
    <name type="scientific">Trichormus variabilis NIES-23</name>
    <dbReference type="NCBI Taxonomy" id="1973479"/>
    <lineage>
        <taxon>Bacteria</taxon>
        <taxon>Bacillati</taxon>
        <taxon>Cyanobacteriota</taxon>
        <taxon>Cyanophyceae</taxon>
        <taxon>Nostocales</taxon>
        <taxon>Nostocaceae</taxon>
        <taxon>Trichormus</taxon>
    </lineage>
</organism>
<feature type="domain" description="Protein kinase" evidence="12">
    <location>
        <begin position="483"/>
        <end position="745"/>
    </location>
</feature>
<dbReference type="Gene3D" id="3.30.200.20">
    <property type="entry name" value="Phosphorylase Kinase, domain 1"/>
    <property type="match status" value="1"/>
</dbReference>
<evidence type="ECO:0000256" key="8">
    <source>
        <dbReference type="ARBA" id="ARBA00048679"/>
    </source>
</evidence>